<reference evidence="14 15" key="1">
    <citation type="journal article" date="2016" name="Nat. Commun.">
        <title>Thousands of microbial genomes shed light on interconnected biogeochemical processes in an aquifer system.</title>
        <authorList>
            <person name="Anantharaman K."/>
            <person name="Brown C.T."/>
            <person name="Hug L.A."/>
            <person name="Sharon I."/>
            <person name="Castelle C.J."/>
            <person name="Probst A.J."/>
            <person name="Thomas B.C."/>
            <person name="Singh A."/>
            <person name="Wilkins M.J."/>
            <person name="Karaoz U."/>
            <person name="Brodie E.L."/>
            <person name="Williams K.H."/>
            <person name="Hubbard S.S."/>
            <person name="Banfield J.F."/>
        </authorList>
    </citation>
    <scope>NUCLEOTIDE SEQUENCE [LARGE SCALE GENOMIC DNA]</scope>
</reference>
<sequence length="648" mass="73733">MPKSKKSHKNQVENPILKGLNSVQKMAVLAGNGPVLIVAGAGSGKTRVLASRAAYLISQGVKPENILALTFTNKAAREMKERIQRLLGAESRKSETDSVWAGTFHSLGAKILREKHKYAGLSRNFSILDEEDSLDLFKESLRILEIDPKQFQPVRIQNIVSLKKGEAKTLEDFKKESKEEFFPEKIAQIWEVYENLLAKVQGVDFDDLLLKPIIMFQKYPEVLKEYREKWRYILIDEYQDTNFSQYVLSRLLAKEHKNICAIGDIDQAIYSWRGADFRNILRFEKDWPDAKVFVLEENYRSTKVILDAANAVIAQNKERKDKNLFTQQPGGEKIELFQAASAEGEAEFIAAKAAELIEGGADPEQIAVLFRTNFQSRLLEEKFLNFGVPHQVIGVRFYNRREIKDILAYLKSVLNPEDFLSKGRIINVPPRGIGKISQAKYLGGVELSAAEKSKIIFFEILMEEIKEKVGKEPVSKAIDFILERTGYLKLFDQNSEEGMMRIGNVKELADLSKRFDKLEPPNGILALLEEASLMSEQDAVKNEQRASLMTIHSAKGLEFDYVFIAGLEEGLFPHVLSRISPDESSLEEERRLFYVALTRARKKLFLTFSNFRHLFGARQSNLPSKFISEIPPHLFKSNGGDEETIIKQ</sequence>
<keyword evidence="5 11" id="KW-0067">ATP-binding</keyword>
<dbReference type="Gene3D" id="1.10.486.10">
    <property type="entry name" value="PCRA, domain 4"/>
    <property type="match status" value="1"/>
</dbReference>
<comment type="similarity">
    <text evidence="1">Belongs to the helicase family. UvrD subfamily.</text>
</comment>
<dbReference type="GO" id="GO:0005524">
    <property type="term" value="F:ATP binding"/>
    <property type="evidence" value="ECO:0007669"/>
    <property type="project" value="UniProtKB-UniRule"/>
</dbReference>
<dbReference type="STRING" id="1801726.A3H02_00340"/>
<dbReference type="PROSITE" id="PS51198">
    <property type="entry name" value="UVRD_HELICASE_ATP_BIND"/>
    <property type="match status" value="1"/>
</dbReference>
<protein>
    <recommendedName>
        <fullName evidence="9">DNA 3'-5' helicase</fullName>
        <ecNumber evidence="9">5.6.2.4</ecNumber>
    </recommendedName>
</protein>
<dbReference type="Pfam" id="PF13361">
    <property type="entry name" value="UvrD_C"/>
    <property type="match status" value="1"/>
</dbReference>
<dbReference type="InterPro" id="IPR013986">
    <property type="entry name" value="DExx_box_DNA_helicase_dom_sf"/>
</dbReference>
<evidence type="ECO:0000256" key="5">
    <source>
        <dbReference type="ARBA" id="ARBA00022840"/>
    </source>
</evidence>
<feature type="domain" description="UvrD-like helicase ATP-binding" evidence="12">
    <location>
        <begin position="18"/>
        <end position="302"/>
    </location>
</feature>
<accession>A0A1G2F1R1</accession>
<dbReference type="PANTHER" id="PTHR11070:SF2">
    <property type="entry name" value="ATP-DEPENDENT DNA HELICASE SRS2"/>
    <property type="match status" value="1"/>
</dbReference>
<dbReference type="GO" id="GO:0003677">
    <property type="term" value="F:DNA binding"/>
    <property type="evidence" value="ECO:0007669"/>
    <property type="project" value="UniProtKB-KW"/>
</dbReference>
<dbReference type="GO" id="GO:0043138">
    <property type="term" value="F:3'-5' DNA helicase activity"/>
    <property type="evidence" value="ECO:0007669"/>
    <property type="project" value="UniProtKB-EC"/>
</dbReference>
<dbReference type="PROSITE" id="PS51217">
    <property type="entry name" value="UVRD_HELICASE_CTER"/>
    <property type="match status" value="1"/>
</dbReference>
<organism evidence="14 15">
    <name type="scientific">Candidatus Niyogibacteria bacterium RIFCSPLOWO2_12_FULL_41_13</name>
    <dbReference type="NCBI Taxonomy" id="1801726"/>
    <lineage>
        <taxon>Bacteria</taxon>
        <taxon>Candidatus Niyogiibacteriota</taxon>
    </lineage>
</organism>
<evidence type="ECO:0000259" key="12">
    <source>
        <dbReference type="PROSITE" id="PS51198"/>
    </source>
</evidence>
<evidence type="ECO:0000256" key="8">
    <source>
        <dbReference type="ARBA" id="ARBA00034617"/>
    </source>
</evidence>
<dbReference type="Proteomes" id="UP000176787">
    <property type="component" value="Unassembled WGS sequence"/>
</dbReference>
<evidence type="ECO:0000256" key="7">
    <source>
        <dbReference type="ARBA" id="ARBA00023235"/>
    </source>
</evidence>
<evidence type="ECO:0000256" key="4">
    <source>
        <dbReference type="ARBA" id="ARBA00022806"/>
    </source>
</evidence>
<name>A0A1G2F1R1_9BACT</name>
<evidence type="ECO:0000256" key="3">
    <source>
        <dbReference type="ARBA" id="ARBA00022801"/>
    </source>
</evidence>
<comment type="caution">
    <text evidence="14">The sequence shown here is derived from an EMBL/GenBank/DDBJ whole genome shotgun (WGS) entry which is preliminary data.</text>
</comment>
<dbReference type="Gene3D" id="1.10.10.160">
    <property type="match status" value="1"/>
</dbReference>
<keyword evidence="3 11" id="KW-0378">Hydrolase</keyword>
<dbReference type="SUPFAM" id="SSF52540">
    <property type="entry name" value="P-loop containing nucleoside triphosphate hydrolases"/>
    <property type="match status" value="1"/>
</dbReference>
<dbReference type="Pfam" id="PF00580">
    <property type="entry name" value="UvrD-helicase"/>
    <property type="match status" value="1"/>
</dbReference>
<evidence type="ECO:0000256" key="1">
    <source>
        <dbReference type="ARBA" id="ARBA00009922"/>
    </source>
</evidence>
<keyword evidence="7" id="KW-0413">Isomerase</keyword>
<comment type="catalytic activity">
    <reaction evidence="10">
        <text>ATP + H2O = ADP + phosphate + H(+)</text>
        <dbReference type="Rhea" id="RHEA:13065"/>
        <dbReference type="ChEBI" id="CHEBI:15377"/>
        <dbReference type="ChEBI" id="CHEBI:15378"/>
        <dbReference type="ChEBI" id="CHEBI:30616"/>
        <dbReference type="ChEBI" id="CHEBI:43474"/>
        <dbReference type="ChEBI" id="CHEBI:456216"/>
        <dbReference type="EC" id="5.6.2.4"/>
    </reaction>
</comment>
<dbReference type="Gene3D" id="3.40.50.300">
    <property type="entry name" value="P-loop containing nucleotide triphosphate hydrolases"/>
    <property type="match status" value="2"/>
</dbReference>
<dbReference type="PANTHER" id="PTHR11070">
    <property type="entry name" value="UVRD / RECB / PCRA DNA HELICASE FAMILY MEMBER"/>
    <property type="match status" value="1"/>
</dbReference>
<evidence type="ECO:0000256" key="9">
    <source>
        <dbReference type="ARBA" id="ARBA00034808"/>
    </source>
</evidence>
<dbReference type="GO" id="GO:0000725">
    <property type="term" value="P:recombinational repair"/>
    <property type="evidence" value="ECO:0007669"/>
    <property type="project" value="TreeGrafter"/>
</dbReference>
<evidence type="ECO:0000256" key="2">
    <source>
        <dbReference type="ARBA" id="ARBA00022741"/>
    </source>
</evidence>
<dbReference type="EMBL" id="MHMS01000018">
    <property type="protein sequence ID" value="OGZ31923.1"/>
    <property type="molecule type" value="Genomic_DNA"/>
</dbReference>
<dbReference type="InterPro" id="IPR027417">
    <property type="entry name" value="P-loop_NTPase"/>
</dbReference>
<evidence type="ECO:0000256" key="6">
    <source>
        <dbReference type="ARBA" id="ARBA00023125"/>
    </source>
</evidence>
<dbReference type="CDD" id="cd17932">
    <property type="entry name" value="DEXQc_UvrD"/>
    <property type="match status" value="1"/>
</dbReference>
<dbReference type="GO" id="GO:0016887">
    <property type="term" value="F:ATP hydrolysis activity"/>
    <property type="evidence" value="ECO:0007669"/>
    <property type="project" value="RHEA"/>
</dbReference>
<evidence type="ECO:0000259" key="13">
    <source>
        <dbReference type="PROSITE" id="PS51217"/>
    </source>
</evidence>
<evidence type="ECO:0000313" key="15">
    <source>
        <dbReference type="Proteomes" id="UP000176787"/>
    </source>
</evidence>
<dbReference type="InterPro" id="IPR014017">
    <property type="entry name" value="DNA_helicase_UvrD-like_C"/>
</dbReference>
<dbReference type="InterPro" id="IPR000212">
    <property type="entry name" value="DNA_helicase_UvrD/REP"/>
</dbReference>
<keyword evidence="2 11" id="KW-0547">Nucleotide-binding</keyword>
<proteinExistence type="inferred from homology"/>
<keyword evidence="6" id="KW-0238">DNA-binding</keyword>
<dbReference type="AlphaFoldDB" id="A0A1G2F1R1"/>
<keyword evidence="4 11" id="KW-0347">Helicase</keyword>
<dbReference type="GO" id="GO:0033202">
    <property type="term" value="C:DNA helicase complex"/>
    <property type="evidence" value="ECO:0007669"/>
    <property type="project" value="TreeGrafter"/>
</dbReference>
<dbReference type="CDD" id="cd18807">
    <property type="entry name" value="SF1_C_UvrD"/>
    <property type="match status" value="1"/>
</dbReference>
<feature type="domain" description="UvrD-like helicase C-terminal" evidence="13">
    <location>
        <begin position="303"/>
        <end position="556"/>
    </location>
</feature>
<evidence type="ECO:0000313" key="14">
    <source>
        <dbReference type="EMBL" id="OGZ31923.1"/>
    </source>
</evidence>
<evidence type="ECO:0000256" key="10">
    <source>
        <dbReference type="ARBA" id="ARBA00048988"/>
    </source>
</evidence>
<dbReference type="InterPro" id="IPR014016">
    <property type="entry name" value="UvrD-like_ATP-bd"/>
</dbReference>
<gene>
    <name evidence="14" type="ORF">A3H02_00340</name>
</gene>
<dbReference type="GO" id="GO:0005829">
    <property type="term" value="C:cytosol"/>
    <property type="evidence" value="ECO:0007669"/>
    <property type="project" value="TreeGrafter"/>
</dbReference>
<comment type="catalytic activity">
    <reaction evidence="8">
        <text>Couples ATP hydrolysis with the unwinding of duplex DNA by translocating in the 3'-5' direction.</text>
        <dbReference type="EC" id="5.6.2.4"/>
    </reaction>
</comment>
<evidence type="ECO:0000256" key="11">
    <source>
        <dbReference type="PROSITE-ProRule" id="PRU00560"/>
    </source>
</evidence>
<dbReference type="EC" id="5.6.2.4" evidence="9"/>
<feature type="binding site" evidence="11">
    <location>
        <begin position="39"/>
        <end position="46"/>
    </location>
    <ligand>
        <name>ATP</name>
        <dbReference type="ChEBI" id="CHEBI:30616"/>
    </ligand>
</feature>